<evidence type="ECO:0000313" key="2">
    <source>
        <dbReference type="Proteomes" id="UP000675880"/>
    </source>
</evidence>
<sequence length="202" mass="21690">MGTDPASPLRLSIFEEASGWFRRARASLLEAIPCGRGCCNCCVGIFPITRLDAQELRLGLNTLPPAQREAIVARATHQIGVIEASYPRLRSTPCLDAWADTTIDAMVEQFAHLPCPALGENGTCHVYAFRPITCRTMGIPTESNGMVEGACTVQTAVPLIRLSPSLQAESVRLAENEAAALSAVGQNHLQAGDELLLPYGFL</sequence>
<comment type="caution">
    <text evidence="1">The sequence shown here is derived from an EMBL/GenBank/DDBJ whole genome shotgun (WGS) entry which is preliminary data.</text>
</comment>
<evidence type="ECO:0008006" key="3">
    <source>
        <dbReference type="Google" id="ProtNLM"/>
    </source>
</evidence>
<evidence type="ECO:0000313" key="1">
    <source>
        <dbReference type="EMBL" id="CAE6718355.1"/>
    </source>
</evidence>
<dbReference type="EMBL" id="CAJNBJ010000001">
    <property type="protein sequence ID" value="CAE6718355.1"/>
    <property type="molecule type" value="Genomic_DNA"/>
</dbReference>
<reference evidence="1 2" key="1">
    <citation type="submission" date="2021-02" db="EMBL/GenBank/DDBJ databases">
        <authorList>
            <person name="Han P."/>
        </authorList>
    </citation>
    <scope>NUCLEOTIDE SEQUENCE [LARGE SCALE GENOMIC DNA]</scope>
    <source>
        <strain evidence="1">Candidatus Nitrospira sp. ZN2</strain>
    </source>
</reference>
<gene>
    <name evidence="1" type="ORF">NSPZN2_11571</name>
</gene>
<proteinExistence type="predicted"/>
<organism evidence="1 2">
    <name type="scientific">Nitrospira defluvii</name>
    <dbReference type="NCBI Taxonomy" id="330214"/>
    <lineage>
        <taxon>Bacteria</taxon>
        <taxon>Pseudomonadati</taxon>
        <taxon>Nitrospirota</taxon>
        <taxon>Nitrospiria</taxon>
        <taxon>Nitrospirales</taxon>
        <taxon>Nitrospiraceae</taxon>
        <taxon>Nitrospira</taxon>
    </lineage>
</organism>
<accession>A0ABM8QW67</accession>
<dbReference type="RefSeq" id="WP_213041285.1">
    <property type="nucleotide sequence ID" value="NZ_CAJNBJ010000001.1"/>
</dbReference>
<keyword evidence="2" id="KW-1185">Reference proteome</keyword>
<dbReference type="Proteomes" id="UP000675880">
    <property type="component" value="Unassembled WGS sequence"/>
</dbReference>
<name>A0ABM8QW67_9BACT</name>
<protein>
    <recommendedName>
        <fullName evidence="3">YkgJ family cysteine cluster protein</fullName>
    </recommendedName>
</protein>